<dbReference type="Proteomes" id="UP000755585">
    <property type="component" value="Unassembled WGS sequence"/>
</dbReference>
<name>A0ABS4UK13_9ACTN</name>
<reference evidence="2 3" key="1">
    <citation type="submission" date="2021-03" db="EMBL/GenBank/DDBJ databases">
        <title>Sequencing the genomes of 1000 actinobacteria strains.</title>
        <authorList>
            <person name="Klenk H.-P."/>
        </authorList>
    </citation>
    <scope>NUCLEOTIDE SEQUENCE [LARGE SCALE GENOMIC DNA]</scope>
    <source>
        <strain evidence="2 3">DSM 18824</strain>
    </source>
</reference>
<organism evidence="2 3">
    <name type="scientific">Kribbella aluminosa</name>
    <dbReference type="NCBI Taxonomy" id="416017"/>
    <lineage>
        <taxon>Bacteria</taxon>
        <taxon>Bacillati</taxon>
        <taxon>Actinomycetota</taxon>
        <taxon>Actinomycetes</taxon>
        <taxon>Propionibacteriales</taxon>
        <taxon>Kribbellaceae</taxon>
        <taxon>Kribbella</taxon>
    </lineage>
</organism>
<evidence type="ECO:0000259" key="1">
    <source>
        <dbReference type="Pfam" id="PF00144"/>
    </source>
</evidence>
<dbReference type="EC" id="3.5.1.46" evidence="2"/>
<sequence length="375" mass="41270">MSELVPTAPVDRGPDAPWFLDGWSAQDGPGPALGAANVSPAGGQRVALDDLLTDSQTDAFVVLHRGRALHEEYRHGMGQRVPHLAMSVSKSVSASAVGAVVDAGELHLDAEVAELIGEFRGTGMEGATVRDVLDMRTGTREEITTLEQQRAYYANVQWAPASERVADENSRTHFWRMRRTRPHGGDFEYRSTLTCVLAMLAERATGRSFPDVLSTYLWSRLGAEYPAAITVDRDGNALADIGFCCTVRDLARLGEVLRRDGIRPDGERLLSAEWVADTLTAAPGQLSAFRERGTAYLPMATAYYRNQWWVARGRTPGRRDGIYFALGIHGQLLMIHEAAEVVIAKFSSWRQTWEDDLAQATIRGCIELAEQLAQN</sequence>
<evidence type="ECO:0000313" key="2">
    <source>
        <dbReference type="EMBL" id="MBP2351992.1"/>
    </source>
</evidence>
<dbReference type="PANTHER" id="PTHR43283">
    <property type="entry name" value="BETA-LACTAMASE-RELATED"/>
    <property type="match status" value="1"/>
</dbReference>
<dbReference type="InterPro" id="IPR001466">
    <property type="entry name" value="Beta-lactam-related"/>
</dbReference>
<dbReference type="PANTHER" id="PTHR43283:SF7">
    <property type="entry name" value="BETA-LACTAMASE-RELATED DOMAIN-CONTAINING PROTEIN"/>
    <property type="match status" value="1"/>
</dbReference>
<dbReference type="SUPFAM" id="SSF56601">
    <property type="entry name" value="beta-lactamase/transpeptidase-like"/>
    <property type="match status" value="1"/>
</dbReference>
<accession>A0ABS4UK13</accession>
<evidence type="ECO:0000313" key="3">
    <source>
        <dbReference type="Proteomes" id="UP000755585"/>
    </source>
</evidence>
<proteinExistence type="predicted"/>
<keyword evidence="2" id="KW-0378">Hydrolase</keyword>
<dbReference type="EMBL" id="JAGINT010000001">
    <property type="protein sequence ID" value="MBP2351992.1"/>
    <property type="molecule type" value="Genomic_DNA"/>
</dbReference>
<protein>
    <submittedName>
        <fullName evidence="2">CubicO group peptidase (Beta-lactamase class C family)</fullName>
        <ecNumber evidence="2">3.5.1.46</ecNumber>
    </submittedName>
</protein>
<keyword evidence="3" id="KW-1185">Reference proteome</keyword>
<dbReference type="Pfam" id="PF00144">
    <property type="entry name" value="Beta-lactamase"/>
    <property type="match status" value="1"/>
</dbReference>
<gene>
    <name evidence="2" type="ORF">JOF29_003075</name>
</gene>
<dbReference type="RefSeq" id="WP_209694816.1">
    <property type="nucleotide sequence ID" value="NZ_BAAAVU010000009.1"/>
</dbReference>
<feature type="domain" description="Beta-lactamase-related" evidence="1">
    <location>
        <begin position="58"/>
        <end position="357"/>
    </location>
</feature>
<dbReference type="Gene3D" id="3.40.710.10">
    <property type="entry name" value="DD-peptidase/beta-lactamase superfamily"/>
    <property type="match status" value="1"/>
</dbReference>
<dbReference type="GO" id="GO:0019875">
    <property type="term" value="F:6-aminohexanoate-dimer hydrolase activity"/>
    <property type="evidence" value="ECO:0007669"/>
    <property type="project" value="UniProtKB-EC"/>
</dbReference>
<comment type="caution">
    <text evidence="2">The sequence shown here is derived from an EMBL/GenBank/DDBJ whole genome shotgun (WGS) entry which is preliminary data.</text>
</comment>
<dbReference type="InterPro" id="IPR012338">
    <property type="entry name" value="Beta-lactam/transpept-like"/>
</dbReference>
<dbReference type="InterPro" id="IPR050789">
    <property type="entry name" value="Diverse_Enzym_Activities"/>
</dbReference>